<protein>
    <submittedName>
        <fullName evidence="1">Uncharacterized protein</fullName>
    </submittedName>
</protein>
<evidence type="ECO:0000313" key="1">
    <source>
        <dbReference type="EMBL" id="RVW06671.1"/>
    </source>
</evidence>
<proteinExistence type="predicted"/>
<organism evidence="1 2">
    <name type="scientific">Rhodococcus spongiicola</name>
    <dbReference type="NCBI Taxonomy" id="2487352"/>
    <lineage>
        <taxon>Bacteria</taxon>
        <taxon>Bacillati</taxon>
        <taxon>Actinomycetota</taxon>
        <taxon>Actinomycetes</taxon>
        <taxon>Mycobacteriales</taxon>
        <taxon>Nocardiaceae</taxon>
        <taxon>Rhodococcus</taxon>
    </lineage>
</organism>
<dbReference type="Proteomes" id="UP000284333">
    <property type="component" value="Unassembled WGS sequence"/>
</dbReference>
<dbReference type="EMBL" id="RKLN01000001">
    <property type="protein sequence ID" value="RVW06671.1"/>
    <property type="molecule type" value="Genomic_DNA"/>
</dbReference>
<name>A0A3S3ZRK6_9NOCA</name>
<evidence type="ECO:0000313" key="2">
    <source>
        <dbReference type="Proteomes" id="UP000284333"/>
    </source>
</evidence>
<dbReference type="AlphaFoldDB" id="A0A3S3ZRK6"/>
<sequence>MIDPSSTDMLTTARAGGSSYGPISRVGSGAVCPLVTIHVLGTFAGHWLPLSLLGTGVALGPVGSSPPAVRRRSAGLLIGFIAGPVGYSRRSSANIPAPATI</sequence>
<gene>
    <name evidence="1" type="ORF">EF834_04580</name>
</gene>
<reference evidence="1 2" key="1">
    <citation type="submission" date="2018-11" db="EMBL/GenBank/DDBJ databases">
        <title>Rhodococcus spongicola sp. nov. and Rhodococcus xishaensis sp. nov. from marine sponges.</title>
        <authorList>
            <person name="Li L."/>
            <person name="Lin H.W."/>
        </authorList>
    </citation>
    <scope>NUCLEOTIDE SEQUENCE [LARGE SCALE GENOMIC DNA]</scope>
    <source>
        <strain evidence="1 2">LHW50502</strain>
    </source>
</reference>
<keyword evidence="2" id="KW-1185">Reference proteome</keyword>
<accession>A0A3S3ZRK6</accession>
<comment type="caution">
    <text evidence="1">The sequence shown here is derived from an EMBL/GenBank/DDBJ whole genome shotgun (WGS) entry which is preliminary data.</text>
</comment>